<gene>
    <name evidence="3" type="ORF">SGRAN_3297</name>
</gene>
<keyword evidence="4" id="KW-1185">Reference proteome</keyword>
<dbReference type="InterPro" id="IPR011990">
    <property type="entry name" value="TPR-like_helical_dom_sf"/>
</dbReference>
<accession>A0AA86L550</accession>
<dbReference type="PANTHER" id="PTHR12788">
    <property type="entry name" value="PROTEIN-TYROSINE SULFOTRANSFERASE 2"/>
    <property type="match status" value="1"/>
</dbReference>
<evidence type="ECO:0000313" key="4">
    <source>
        <dbReference type="Proteomes" id="UP000058599"/>
    </source>
</evidence>
<sequence length="467" mass="50611">MAPPAAPPSRARPGDFDAGLARAREAALGGRYREARTILAAIEERAWDNPRDLRRLAEYHGHMNRPVEAERCCARAVELAPDDARAHYDLAAASIAIGRIDAAEAHFDRVIAADPRDWDAWANRSTLRRATAERNHVAALDRAMAAAGRDAEARIALGHALAKELEDLGDHDRAFAVLKAAADARRARLSYRVADDVATMAGIADAFSAERLRGAPPPAAEPGPIFILGLPRSGTTLVDRILSSHSRVASLGEIQDFALALVEGAGTAQGKADLIRRSAAMDHAALGRAYRARIAERDPGAPFAIDKTPLNCLYIGLIALALPDARIVHVRRGAMDGCYAMYKTLFRMGYPFSYDLGDLAAYRIAHERLMGHWRAALPGRMIEIDYEALIADQEGESRRLVAACGLDWEDGCLDFHRNPAPVATASAVQVRAPIHDRSVGLWRRYEAGLAPLADALRGAGIPLDYGR</sequence>
<dbReference type="InterPro" id="IPR019734">
    <property type="entry name" value="TPR_rpt"/>
</dbReference>
<dbReference type="InterPro" id="IPR026634">
    <property type="entry name" value="TPST-like"/>
</dbReference>
<dbReference type="Gene3D" id="3.40.50.300">
    <property type="entry name" value="P-loop containing nucleotide triphosphate hydrolases"/>
    <property type="match status" value="1"/>
</dbReference>
<evidence type="ECO:0000256" key="2">
    <source>
        <dbReference type="PROSITE-ProRule" id="PRU00339"/>
    </source>
</evidence>
<dbReference type="Pfam" id="PF13469">
    <property type="entry name" value="Sulfotransfer_3"/>
    <property type="match status" value="1"/>
</dbReference>
<proteinExistence type="predicted"/>
<dbReference type="Pfam" id="PF14559">
    <property type="entry name" value="TPR_19"/>
    <property type="match status" value="1"/>
</dbReference>
<dbReference type="GO" id="GO:0008476">
    <property type="term" value="F:protein-tyrosine sulfotransferase activity"/>
    <property type="evidence" value="ECO:0007669"/>
    <property type="project" value="UniProtKB-EC"/>
</dbReference>
<dbReference type="KEGG" id="sgi:SGRAN_3297"/>
<evidence type="ECO:0000256" key="1">
    <source>
        <dbReference type="ARBA" id="ARBA00022679"/>
    </source>
</evidence>
<dbReference type="PANTHER" id="PTHR12788:SF10">
    <property type="entry name" value="PROTEIN-TYROSINE SULFOTRANSFERASE"/>
    <property type="match status" value="1"/>
</dbReference>
<keyword evidence="2" id="KW-0802">TPR repeat</keyword>
<feature type="repeat" description="TPR" evidence="2">
    <location>
        <begin position="84"/>
        <end position="117"/>
    </location>
</feature>
<dbReference type="InterPro" id="IPR027417">
    <property type="entry name" value="P-loop_NTPase"/>
</dbReference>
<dbReference type="PROSITE" id="PS50005">
    <property type="entry name" value="TPR"/>
    <property type="match status" value="1"/>
</dbReference>
<dbReference type="SUPFAM" id="SSF52540">
    <property type="entry name" value="P-loop containing nucleoside triphosphate hydrolases"/>
    <property type="match status" value="1"/>
</dbReference>
<dbReference type="Gene3D" id="1.25.40.10">
    <property type="entry name" value="Tetratricopeptide repeat domain"/>
    <property type="match status" value="1"/>
</dbReference>
<dbReference type="EC" id="2.8.2.20" evidence="3"/>
<organism evidence="3 4">
    <name type="scientific">Sphingopyxis granuli</name>
    <dbReference type="NCBI Taxonomy" id="267128"/>
    <lineage>
        <taxon>Bacteria</taxon>
        <taxon>Pseudomonadati</taxon>
        <taxon>Pseudomonadota</taxon>
        <taxon>Alphaproteobacteria</taxon>
        <taxon>Sphingomonadales</taxon>
        <taxon>Sphingomonadaceae</taxon>
        <taxon>Sphingopyxis</taxon>
    </lineage>
</organism>
<dbReference type="SMART" id="SM00028">
    <property type="entry name" value="TPR"/>
    <property type="match status" value="2"/>
</dbReference>
<dbReference type="AlphaFoldDB" id="A0AA86L550"/>
<dbReference type="SUPFAM" id="SSF48452">
    <property type="entry name" value="TPR-like"/>
    <property type="match status" value="1"/>
</dbReference>
<dbReference type="Proteomes" id="UP000058599">
    <property type="component" value="Chromosome"/>
</dbReference>
<dbReference type="EMBL" id="CP012199">
    <property type="protein sequence ID" value="AMG75640.1"/>
    <property type="molecule type" value="Genomic_DNA"/>
</dbReference>
<protein>
    <submittedName>
        <fullName evidence="3">Sulfotransferase</fullName>
        <ecNumber evidence="3">2.8.2.20</ecNumber>
    </submittedName>
</protein>
<name>A0AA86L550_9SPHN</name>
<evidence type="ECO:0000313" key="3">
    <source>
        <dbReference type="EMBL" id="AMG75640.1"/>
    </source>
</evidence>
<keyword evidence="1 3" id="KW-0808">Transferase</keyword>
<dbReference type="RefSeq" id="WP_067185527.1">
    <property type="nucleotide sequence ID" value="NZ_CP012199.1"/>
</dbReference>
<reference evidence="3 4" key="1">
    <citation type="journal article" date="2016" name="BMC Genomics">
        <title>Genomic analysis of the nitrate-respiring Sphingopyxis granuli (formerly Sphingomonas macrogoltabida) strain TFA.</title>
        <authorList>
            <person name="Garcia-Romero I."/>
            <person name="Perez-Pulido A.J."/>
            <person name="Gonzalez-Flores Y.E."/>
            <person name="Reyes-Ramirez F."/>
            <person name="Santero E."/>
            <person name="Floriano B."/>
        </authorList>
    </citation>
    <scope>NUCLEOTIDE SEQUENCE [LARGE SCALE GENOMIC DNA]</scope>
    <source>
        <strain evidence="3 4">TFA</strain>
    </source>
</reference>